<keyword evidence="3" id="KW-1185">Reference proteome</keyword>
<proteinExistence type="predicted"/>
<evidence type="ECO:0000313" key="2">
    <source>
        <dbReference type="EMBL" id="KIW64528.1"/>
    </source>
</evidence>
<evidence type="ECO:0008006" key="4">
    <source>
        <dbReference type="Google" id="ProtNLM"/>
    </source>
</evidence>
<evidence type="ECO:0000313" key="3">
    <source>
        <dbReference type="Proteomes" id="UP000054266"/>
    </source>
</evidence>
<dbReference type="AlphaFoldDB" id="A0A0D2F971"/>
<gene>
    <name evidence="2" type="ORF">PV04_09455</name>
</gene>
<name>A0A0D2F971_9EURO</name>
<evidence type="ECO:0000256" key="1">
    <source>
        <dbReference type="SAM" id="MobiDB-lite"/>
    </source>
</evidence>
<dbReference type="HOGENOM" id="CLU_426990_0_0_1"/>
<feature type="compositionally biased region" description="Low complexity" evidence="1">
    <location>
        <begin position="441"/>
        <end position="458"/>
    </location>
</feature>
<dbReference type="Proteomes" id="UP000054266">
    <property type="component" value="Unassembled WGS sequence"/>
</dbReference>
<accession>A0A0D2F971</accession>
<sequence length="640" mass="71737">MPLLSREVLTLRLIFECDEYGEESDAASEQSQNPSPLLRLPVELRLEILRHLLCLDCNRTAHTRRPPQSSISELLYLNPRRILEAAPFKHKGNQEINGSPPIIKSCQLHPAILKTCKQLYWEGRTVLYTDNKVLAIQSGIKGLGAKLKNYGVPVLGPFPSTRLICRPCDKSQPSHFRFNPLMLFTGLNTKPDAPFYICSHMDAADFMHALWIMVKSPFARGMGLNLTLSTELHPRHLGRTDSFVKLAVLPWLHPNINSIKLHFPHHETNQAQTEQRRLGGRELLASGTSCDRSSIQDEFDKHLLASQKEPNLHLYRAICDYLERILLQGEICVDQGNFISGELSFERVCYEACSLVRTRTSALVDVSSRSKDGINRICKLIAVSAFRLCELRGGSLAQLILKRQQKQEARERQKEKVSEACDGCRNVDIFKGEGGEHSEDSASTVTDDSSSIASSSDVRTGATEVSPKAVQELLPGPALKCSQAALAKPSPPKSPVLPRTSRLEPPLARELALTSGLLALRLPCASPVPEWNIRVDTMLLRLFAWRNDFANAVWCIRRIHNNCTVVINGIKQKNKAGDKKWEPLNDLMQDLAQQLRPGAPRDCFFETADKVEQVVISLWGERLVPKKGFNGLIWTFRWAG</sequence>
<organism evidence="2 3">
    <name type="scientific">Phialophora macrospora</name>
    <dbReference type="NCBI Taxonomy" id="1851006"/>
    <lineage>
        <taxon>Eukaryota</taxon>
        <taxon>Fungi</taxon>
        <taxon>Dikarya</taxon>
        <taxon>Ascomycota</taxon>
        <taxon>Pezizomycotina</taxon>
        <taxon>Eurotiomycetes</taxon>
        <taxon>Chaetothyriomycetidae</taxon>
        <taxon>Chaetothyriales</taxon>
        <taxon>Herpotrichiellaceae</taxon>
        <taxon>Phialophora</taxon>
    </lineage>
</organism>
<dbReference type="EMBL" id="KN846961">
    <property type="protein sequence ID" value="KIW64528.1"/>
    <property type="molecule type" value="Genomic_DNA"/>
</dbReference>
<protein>
    <recommendedName>
        <fullName evidence="4">F-box domain-containing protein</fullName>
    </recommendedName>
</protein>
<reference evidence="2 3" key="1">
    <citation type="submission" date="2015-01" db="EMBL/GenBank/DDBJ databases">
        <title>The Genome Sequence of Capronia semiimmersa CBS27337.</title>
        <authorList>
            <consortium name="The Broad Institute Genomics Platform"/>
            <person name="Cuomo C."/>
            <person name="de Hoog S."/>
            <person name="Gorbushina A."/>
            <person name="Stielow B."/>
            <person name="Teixiera M."/>
            <person name="Abouelleil A."/>
            <person name="Chapman S.B."/>
            <person name="Priest M."/>
            <person name="Young S.K."/>
            <person name="Wortman J."/>
            <person name="Nusbaum C."/>
            <person name="Birren B."/>
        </authorList>
    </citation>
    <scope>NUCLEOTIDE SEQUENCE [LARGE SCALE GENOMIC DNA]</scope>
    <source>
        <strain evidence="2 3">CBS 27337</strain>
    </source>
</reference>
<feature type="region of interest" description="Disordered" evidence="1">
    <location>
        <begin position="432"/>
        <end position="466"/>
    </location>
</feature>